<sequence length="188" mass="21862">MTMVSEYDEDLEDRYLDPNEDKDEDVIPLGPSKSQIKREKLAMQVLAERLAGMPRAELERLNLSEATWAALDETPRIKDLRARSRHWKRIANLLAREDMDAVHALMDGAEQREREANARHHALERWRERMIAEGDGAVNAFVEECPTVDRQQLRSLVRAAQRDTERGKPDAPRKLFRFLRETMEAMDP</sequence>
<evidence type="ECO:0000256" key="6">
    <source>
        <dbReference type="SAM" id="MobiDB-lite"/>
    </source>
</evidence>
<organism evidence="7 8">
    <name type="scientific">Imhoffiella purpurea</name>
    <dbReference type="NCBI Taxonomy" id="1249627"/>
    <lineage>
        <taxon>Bacteria</taxon>
        <taxon>Pseudomonadati</taxon>
        <taxon>Pseudomonadota</taxon>
        <taxon>Gammaproteobacteria</taxon>
        <taxon>Chromatiales</taxon>
        <taxon>Chromatiaceae</taxon>
        <taxon>Imhoffiella</taxon>
    </lineage>
</organism>
<dbReference type="PATRIC" id="fig|1249627.3.peg.3208"/>
<comment type="similarity">
    <text evidence="5">Belongs to the DarP family.</text>
</comment>
<proteinExistence type="inferred from homology"/>
<dbReference type="InterPro" id="IPR006839">
    <property type="entry name" value="DarP"/>
</dbReference>
<dbReference type="PANTHER" id="PTHR38101">
    <property type="entry name" value="UPF0307 PROTEIN YJGA"/>
    <property type="match status" value="1"/>
</dbReference>
<comment type="caution">
    <text evidence="7">The sequence shown here is derived from an EMBL/GenBank/DDBJ whole genome shotgun (WGS) entry which is preliminary data.</text>
</comment>
<dbReference type="GO" id="GO:0005829">
    <property type="term" value="C:cytosol"/>
    <property type="evidence" value="ECO:0007669"/>
    <property type="project" value="TreeGrafter"/>
</dbReference>
<keyword evidence="3 5" id="KW-0699">rRNA-binding</keyword>
<dbReference type="eggNOG" id="COG3028">
    <property type="taxonomic scope" value="Bacteria"/>
</dbReference>
<keyword evidence="8" id="KW-1185">Reference proteome</keyword>
<dbReference type="Proteomes" id="UP000019460">
    <property type="component" value="Unassembled WGS sequence"/>
</dbReference>
<dbReference type="GO" id="GO:1902626">
    <property type="term" value="P:assembly of large subunit precursor of preribosome"/>
    <property type="evidence" value="ECO:0007669"/>
    <property type="project" value="UniProtKB-UniRule"/>
</dbReference>
<evidence type="ECO:0000313" key="8">
    <source>
        <dbReference type="Proteomes" id="UP000019460"/>
    </source>
</evidence>
<dbReference type="InterPro" id="IPR023153">
    <property type="entry name" value="DarP_sf"/>
</dbReference>
<comment type="function">
    <text evidence="5">Member of a network of 50S ribosomal subunit biogenesis factors which assembles along the 30S-50S interface, preventing incorrect 23S rRNA structures from forming. Promotes peptidyl transferase center (PTC) maturation.</text>
</comment>
<comment type="subcellular location">
    <subcellularLocation>
        <location evidence="5">Cytoplasm</location>
    </subcellularLocation>
    <text evidence="5">Associates with late stage pre-50S ribosomal subunits.</text>
</comment>
<dbReference type="Gene3D" id="1.10.60.30">
    <property type="entry name" value="PSPTO4464-like domains"/>
    <property type="match status" value="2"/>
</dbReference>
<dbReference type="GO" id="GO:0043022">
    <property type="term" value="F:ribosome binding"/>
    <property type="evidence" value="ECO:0007669"/>
    <property type="project" value="UniProtKB-UniRule"/>
</dbReference>
<reference evidence="7 8" key="1">
    <citation type="submission" date="2012-11" db="EMBL/GenBank/DDBJ databases">
        <title>Genome assembly of Thiorhodococcus sp. AK35.</title>
        <authorList>
            <person name="Nupur N."/>
            <person name="Khatri I."/>
            <person name="Subramanian S."/>
            <person name="Pinnaka A."/>
        </authorList>
    </citation>
    <scope>NUCLEOTIDE SEQUENCE [LARGE SCALE GENOMIC DNA]</scope>
    <source>
        <strain evidence="7 8">AK35</strain>
    </source>
</reference>
<evidence type="ECO:0000256" key="2">
    <source>
        <dbReference type="ARBA" id="ARBA00022517"/>
    </source>
</evidence>
<evidence type="ECO:0000313" key="7">
    <source>
        <dbReference type="EMBL" id="EXJ14081.1"/>
    </source>
</evidence>
<dbReference type="NCBIfam" id="NF003593">
    <property type="entry name" value="PRK05255.1-1"/>
    <property type="match status" value="1"/>
</dbReference>
<gene>
    <name evidence="5" type="primary">darP</name>
    <name evidence="7" type="ORF">D779_3043</name>
</gene>
<dbReference type="EMBL" id="AONC01000049">
    <property type="protein sequence ID" value="EXJ14081.1"/>
    <property type="molecule type" value="Genomic_DNA"/>
</dbReference>
<dbReference type="AlphaFoldDB" id="W9VAX3"/>
<evidence type="ECO:0000256" key="3">
    <source>
        <dbReference type="ARBA" id="ARBA00022730"/>
    </source>
</evidence>
<accession>W9VAX3</accession>
<dbReference type="Pfam" id="PF04751">
    <property type="entry name" value="DarP"/>
    <property type="match status" value="1"/>
</dbReference>
<keyword evidence="4 5" id="KW-0694">RNA-binding</keyword>
<dbReference type="HAMAP" id="MF_00765">
    <property type="entry name" value="DarP"/>
    <property type="match status" value="1"/>
</dbReference>
<keyword evidence="1 5" id="KW-0963">Cytoplasm</keyword>
<evidence type="ECO:0000256" key="4">
    <source>
        <dbReference type="ARBA" id="ARBA00022884"/>
    </source>
</evidence>
<dbReference type="STRING" id="1249627.D779_3043"/>
<dbReference type="SUPFAM" id="SSF158710">
    <property type="entry name" value="PSPTO4464-like"/>
    <property type="match status" value="1"/>
</dbReference>
<name>W9VAX3_9GAMM</name>
<protein>
    <recommendedName>
        <fullName evidence="5">Dual-action ribosomal maturation protein DarP</fullName>
    </recommendedName>
    <alternativeName>
        <fullName evidence="5">Large ribosomal subunit assembly factor DarP</fullName>
    </alternativeName>
</protein>
<dbReference type="GO" id="GO:0019843">
    <property type="term" value="F:rRNA binding"/>
    <property type="evidence" value="ECO:0007669"/>
    <property type="project" value="UniProtKB-UniRule"/>
</dbReference>
<keyword evidence="2 5" id="KW-0690">Ribosome biogenesis</keyword>
<evidence type="ECO:0000256" key="1">
    <source>
        <dbReference type="ARBA" id="ARBA00022490"/>
    </source>
</evidence>
<feature type="compositionally biased region" description="Acidic residues" evidence="6">
    <location>
        <begin position="1"/>
        <end position="12"/>
    </location>
</feature>
<dbReference type="CDD" id="cd16331">
    <property type="entry name" value="YjgA-like"/>
    <property type="match status" value="1"/>
</dbReference>
<dbReference type="PIRSF" id="PIRSF016183">
    <property type="entry name" value="UCP016183"/>
    <property type="match status" value="1"/>
</dbReference>
<evidence type="ECO:0000256" key="5">
    <source>
        <dbReference type="HAMAP-Rule" id="MF_00765"/>
    </source>
</evidence>
<feature type="region of interest" description="Disordered" evidence="6">
    <location>
        <begin position="1"/>
        <end position="33"/>
    </location>
</feature>
<dbReference type="PANTHER" id="PTHR38101:SF1">
    <property type="entry name" value="UPF0307 PROTEIN YJGA"/>
    <property type="match status" value="1"/>
</dbReference>